<dbReference type="Pfam" id="PF03783">
    <property type="entry name" value="CsgG"/>
    <property type="match status" value="1"/>
</dbReference>
<evidence type="ECO:0000313" key="7">
    <source>
        <dbReference type="Proteomes" id="UP001139260"/>
    </source>
</evidence>
<accession>A0A9X2BKA8</accession>
<evidence type="ECO:0008006" key="8">
    <source>
        <dbReference type="Google" id="ProtNLM"/>
    </source>
</evidence>
<evidence type="ECO:0000313" key="6">
    <source>
        <dbReference type="EMBL" id="MCK8141324.1"/>
    </source>
</evidence>
<gene>
    <name evidence="6" type="ORF">MW871_05405</name>
</gene>
<dbReference type="GO" id="GO:0030288">
    <property type="term" value="C:outer membrane-bounded periplasmic space"/>
    <property type="evidence" value="ECO:0007669"/>
    <property type="project" value="InterPro"/>
</dbReference>
<comment type="caution">
    <text evidence="6">The sequence shown here is derived from an EMBL/GenBank/DDBJ whole genome shotgun (WGS) entry which is preliminary data.</text>
</comment>
<keyword evidence="2" id="KW-0732">Signal</keyword>
<dbReference type="Gene3D" id="2.40.160.20">
    <property type="match status" value="1"/>
</dbReference>
<dbReference type="PANTHER" id="PTHR41164">
    <property type="entry name" value="CURLI PRODUCTION ASSEMBLY/TRANSPORT COMPONENT CSGG"/>
    <property type="match status" value="1"/>
</dbReference>
<keyword evidence="3" id="KW-0472">Membrane</keyword>
<keyword evidence="7" id="KW-1185">Reference proteome</keyword>
<dbReference type="InterPro" id="IPR011250">
    <property type="entry name" value="OMP/PagP_B-barrel"/>
</dbReference>
<protein>
    <recommendedName>
        <fullName evidence="8">Curli production assembly/transport component CsgG</fullName>
    </recommendedName>
</protein>
<dbReference type="PROSITE" id="PS51257">
    <property type="entry name" value="PROKAR_LIPOPROTEIN"/>
    <property type="match status" value="1"/>
</dbReference>
<dbReference type="InterPro" id="IPR005534">
    <property type="entry name" value="Curli_assmbl/transp-comp_CsgG"/>
</dbReference>
<keyword evidence="4" id="KW-0564">Palmitate</keyword>
<dbReference type="Gene3D" id="3.40.50.10610">
    <property type="entry name" value="ABC-type transport auxiliary lipoprotein component"/>
    <property type="match status" value="2"/>
</dbReference>
<keyword evidence="5" id="KW-0449">Lipoprotein</keyword>
<evidence type="ECO:0000256" key="3">
    <source>
        <dbReference type="ARBA" id="ARBA00023136"/>
    </source>
</evidence>
<sequence>MRLYTYLMLMIFFFISSCGAYYNQPTGTEKAIIGEITPATTLLKELPKAKEQIVVGIYKFRDQTGQYKASENGSNFSTAVTQGATSILIKALEDSKWFIPIERENIGNLLQERNLIRSTRQEYAKDVDPNVPQITPLLYAGVLLEGGIISYDSNIITGGFGARYFGTGGAVKYRQDRVTIYLRMVSTANGKILKSVYISKTILSQAIDQSLFKYVNFKRLLEVETGYTTNEPVQMAVTEAIEKAVSTLVLEGIKDGIWEADISVPAKESLLKNYKNENEEANVTAIYGRNLKQRRSKFGIEISGGTTLMDGDYSNPELRLMGRGALKYFLTPSFNLSASTNIFELANKKLLDVGYLTYDLNTEFILLPKDKLSPYVFAGGGFGMNKAFKNLHAKVQYGIGIEYMATDNLGIKLYGEQNLNFSDNIDYIKRGVRDDYYYRFGLGVTIYLSNIRKSRVTKGF</sequence>
<organism evidence="6 7">
    <name type="scientific">Flavobacterium pygoscelis</name>
    <dbReference type="NCBI Taxonomy" id="2893176"/>
    <lineage>
        <taxon>Bacteria</taxon>
        <taxon>Pseudomonadati</taxon>
        <taxon>Bacteroidota</taxon>
        <taxon>Flavobacteriia</taxon>
        <taxon>Flavobacteriales</taxon>
        <taxon>Flavobacteriaceae</taxon>
        <taxon>Flavobacterium</taxon>
    </lineage>
</organism>
<evidence type="ECO:0000256" key="2">
    <source>
        <dbReference type="ARBA" id="ARBA00022729"/>
    </source>
</evidence>
<name>A0A9X2BKA8_9FLAO</name>
<keyword evidence="1" id="KW-1003">Cell membrane</keyword>
<evidence type="ECO:0000256" key="4">
    <source>
        <dbReference type="ARBA" id="ARBA00023139"/>
    </source>
</evidence>
<evidence type="ECO:0000256" key="1">
    <source>
        <dbReference type="ARBA" id="ARBA00022475"/>
    </source>
</evidence>
<evidence type="ECO:0000256" key="5">
    <source>
        <dbReference type="ARBA" id="ARBA00023288"/>
    </source>
</evidence>
<reference evidence="6" key="1">
    <citation type="submission" date="2022-04" db="EMBL/GenBank/DDBJ databases">
        <title>Flavobacterium pygoscelis sp. nov. isolated from Chinstrap chick (Pygoscelis antarcticus).</title>
        <authorList>
            <person name="Irgang R."/>
            <person name="Poblete-Morales M."/>
            <person name="Avendano-Herrera R."/>
        </authorList>
    </citation>
    <scope>NUCLEOTIDE SEQUENCE</scope>
    <source>
        <strain evidence="6">I-SCBP12n</strain>
    </source>
</reference>
<dbReference type="Proteomes" id="UP001139260">
    <property type="component" value="Unassembled WGS sequence"/>
</dbReference>
<dbReference type="SUPFAM" id="SSF56925">
    <property type="entry name" value="OMPA-like"/>
    <property type="match status" value="1"/>
</dbReference>
<dbReference type="AlphaFoldDB" id="A0A9X2BKA8"/>
<dbReference type="PANTHER" id="PTHR41164:SF1">
    <property type="entry name" value="CURLI PRODUCTION ASSEMBLY_TRANSPORT COMPONENT CSGG"/>
    <property type="match status" value="1"/>
</dbReference>
<dbReference type="EMBL" id="JALNUB010000003">
    <property type="protein sequence ID" value="MCK8141324.1"/>
    <property type="molecule type" value="Genomic_DNA"/>
</dbReference>
<proteinExistence type="predicted"/>
<dbReference type="RefSeq" id="WP_248427837.1">
    <property type="nucleotide sequence ID" value="NZ_JALNUB010000003.1"/>
</dbReference>